<organism evidence="5 6">
    <name type="scientific">Amycolatopsis heterodermiae</name>
    <dbReference type="NCBI Taxonomy" id="3110235"/>
    <lineage>
        <taxon>Bacteria</taxon>
        <taxon>Bacillati</taxon>
        <taxon>Actinomycetota</taxon>
        <taxon>Actinomycetes</taxon>
        <taxon>Pseudonocardiales</taxon>
        <taxon>Pseudonocardiaceae</taxon>
        <taxon>Amycolatopsis</taxon>
    </lineage>
</organism>
<dbReference type="InterPro" id="IPR051081">
    <property type="entry name" value="HTH_MetalResp_TranReg"/>
</dbReference>
<feature type="domain" description="HTH arsR-type" evidence="4">
    <location>
        <begin position="1"/>
        <end position="95"/>
    </location>
</feature>
<dbReference type="SMART" id="SM00418">
    <property type="entry name" value="HTH_ARSR"/>
    <property type="match status" value="1"/>
</dbReference>
<protein>
    <submittedName>
        <fullName evidence="5">Metalloregulator ArsR/SmtB family transcription factor</fullName>
    </submittedName>
</protein>
<evidence type="ECO:0000256" key="3">
    <source>
        <dbReference type="ARBA" id="ARBA00023163"/>
    </source>
</evidence>
<dbReference type="Proteomes" id="UP001304298">
    <property type="component" value="Unassembled WGS sequence"/>
</dbReference>
<name>A0ABU5RBF0_9PSEU</name>
<dbReference type="InterPro" id="IPR036388">
    <property type="entry name" value="WH-like_DNA-bd_sf"/>
</dbReference>
<proteinExistence type="predicted"/>
<evidence type="ECO:0000256" key="2">
    <source>
        <dbReference type="ARBA" id="ARBA00023125"/>
    </source>
</evidence>
<dbReference type="Gene3D" id="1.10.10.10">
    <property type="entry name" value="Winged helix-like DNA-binding domain superfamily/Winged helix DNA-binding domain"/>
    <property type="match status" value="1"/>
</dbReference>
<dbReference type="EMBL" id="JAYFSI010000007">
    <property type="protein sequence ID" value="MEA5363586.1"/>
    <property type="molecule type" value="Genomic_DNA"/>
</dbReference>
<dbReference type="InterPro" id="IPR011991">
    <property type="entry name" value="ArsR-like_HTH"/>
</dbReference>
<keyword evidence="1" id="KW-0805">Transcription regulation</keyword>
<dbReference type="PANTHER" id="PTHR33154">
    <property type="entry name" value="TRANSCRIPTIONAL REGULATOR, ARSR FAMILY"/>
    <property type="match status" value="1"/>
</dbReference>
<keyword evidence="3" id="KW-0804">Transcription</keyword>
<dbReference type="Pfam" id="PF12840">
    <property type="entry name" value="HTH_20"/>
    <property type="match status" value="1"/>
</dbReference>
<reference evidence="5 6" key="1">
    <citation type="submission" date="2023-12" db="EMBL/GenBank/DDBJ databases">
        <title>Amycolatopsis sp. V23-08.</title>
        <authorList>
            <person name="Somphong A."/>
        </authorList>
    </citation>
    <scope>NUCLEOTIDE SEQUENCE [LARGE SCALE GENOMIC DNA]</scope>
    <source>
        <strain evidence="5 6">V23-08</strain>
    </source>
</reference>
<dbReference type="InterPro" id="IPR001845">
    <property type="entry name" value="HTH_ArsR_DNA-bd_dom"/>
</dbReference>
<dbReference type="PANTHER" id="PTHR33154:SF33">
    <property type="entry name" value="TRANSCRIPTIONAL REPRESSOR SDPR"/>
    <property type="match status" value="1"/>
</dbReference>
<dbReference type="NCBIfam" id="NF033788">
    <property type="entry name" value="HTH_metalloreg"/>
    <property type="match status" value="1"/>
</dbReference>
<evidence type="ECO:0000256" key="1">
    <source>
        <dbReference type="ARBA" id="ARBA00023015"/>
    </source>
</evidence>
<evidence type="ECO:0000313" key="5">
    <source>
        <dbReference type="EMBL" id="MEA5363586.1"/>
    </source>
</evidence>
<evidence type="ECO:0000259" key="4">
    <source>
        <dbReference type="PROSITE" id="PS50987"/>
    </source>
</evidence>
<gene>
    <name evidence="5" type="ORF">VA596_28920</name>
</gene>
<dbReference type="SUPFAM" id="SSF46785">
    <property type="entry name" value="Winged helix' DNA-binding domain"/>
    <property type="match status" value="1"/>
</dbReference>
<dbReference type="PRINTS" id="PR00778">
    <property type="entry name" value="HTHARSR"/>
</dbReference>
<accession>A0ABU5RBF0</accession>
<evidence type="ECO:0000313" key="6">
    <source>
        <dbReference type="Proteomes" id="UP001304298"/>
    </source>
</evidence>
<keyword evidence="6" id="KW-1185">Reference proteome</keyword>
<comment type="caution">
    <text evidence="5">The sequence shown here is derived from an EMBL/GenBank/DDBJ whole genome shotgun (WGS) entry which is preliminary data.</text>
</comment>
<dbReference type="PROSITE" id="PS50987">
    <property type="entry name" value="HTH_ARSR_2"/>
    <property type="match status" value="1"/>
</dbReference>
<dbReference type="RefSeq" id="WP_323331336.1">
    <property type="nucleotide sequence ID" value="NZ_JAYFSI010000007.1"/>
</dbReference>
<sequence length="111" mass="12153">MTTEPVAAEDVFSALADPTRRRLLELLSERGDATATELAGDLPVSRQAVVKHLVVLDGAGLVTARRDGRERRYQVRPDALAATARWMNQVAAQWSSRLTAIKRLAEQAEGD</sequence>
<dbReference type="InterPro" id="IPR036390">
    <property type="entry name" value="WH_DNA-bd_sf"/>
</dbReference>
<keyword evidence="2" id="KW-0238">DNA-binding</keyword>
<dbReference type="CDD" id="cd00090">
    <property type="entry name" value="HTH_ARSR"/>
    <property type="match status" value="1"/>
</dbReference>